<dbReference type="InterPro" id="IPR043454">
    <property type="entry name" value="NPH3/RPT2-like"/>
</dbReference>
<comment type="similarity">
    <text evidence="2">Belongs to the NPH3 family.</text>
</comment>
<feature type="domain" description="NPH3" evidence="5">
    <location>
        <begin position="225"/>
        <end position="483"/>
    </location>
</feature>
<feature type="coiled-coil region" evidence="3">
    <location>
        <begin position="516"/>
        <end position="543"/>
    </location>
</feature>
<feature type="compositionally biased region" description="Low complexity" evidence="4">
    <location>
        <begin position="189"/>
        <end position="201"/>
    </location>
</feature>
<comment type="caution">
    <text evidence="6">The sequence shown here is derived from an EMBL/GenBank/DDBJ whole genome shotgun (WGS) entry which is preliminary data.</text>
</comment>
<dbReference type="Pfam" id="PF03000">
    <property type="entry name" value="NPH3"/>
    <property type="match status" value="1"/>
</dbReference>
<name>A0A445J7E4_GLYSO</name>
<evidence type="ECO:0000256" key="1">
    <source>
        <dbReference type="ARBA" id="ARBA00022786"/>
    </source>
</evidence>
<dbReference type="UniPathway" id="UPA00143"/>
<dbReference type="PROSITE" id="PS51649">
    <property type="entry name" value="NPH3"/>
    <property type="match status" value="1"/>
</dbReference>
<organism evidence="6 7">
    <name type="scientific">Glycine soja</name>
    <name type="common">Wild soybean</name>
    <dbReference type="NCBI Taxonomy" id="3848"/>
    <lineage>
        <taxon>Eukaryota</taxon>
        <taxon>Viridiplantae</taxon>
        <taxon>Streptophyta</taxon>
        <taxon>Embryophyta</taxon>
        <taxon>Tracheophyta</taxon>
        <taxon>Spermatophyta</taxon>
        <taxon>Magnoliopsida</taxon>
        <taxon>eudicotyledons</taxon>
        <taxon>Gunneridae</taxon>
        <taxon>Pentapetalae</taxon>
        <taxon>rosids</taxon>
        <taxon>fabids</taxon>
        <taxon>Fabales</taxon>
        <taxon>Fabaceae</taxon>
        <taxon>Papilionoideae</taxon>
        <taxon>50 kb inversion clade</taxon>
        <taxon>NPAAA clade</taxon>
        <taxon>indigoferoid/millettioid clade</taxon>
        <taxon>Phaseoleae</taxon>
        <taxon>Glycine</taxon>
        <taxon>Glycine subgen. Soja</taxon>
    </lineage>
</organism>
<dbReference type="PANTHER" id="PTHR32370">
    <property type="entry name" value="OS12G0117600 PROTEIN"/>
    <property type="match status" value="1"/>
</dbReference>
<keyword evidence="3" id="KW-0175">Coiled coil</keyword>
<protein>
    <submittedName>
        <fullName evidence="6">BTB/POZ domain-containing protein isoform A</fullName>
    </submittedName>
</protein>
<dbReference type="GO" id="GO:0016567">
    <property type="term" value="P:protein ubiquitination"/>
    <property type="evidence" value="ECO:0007669"/>
    <property type="project" value="UniProtKB-UniPathway"/>
</dbReference>
<keyword evidence="7" id="KW-1185">Reference proteome</keyword>
<dbReference type="Proteomes" id="UP000289340">
    <property type="component" value="Chromosome 9"/>
</dbReference>
<feature type="region of interest" description="Disordered" evidence="4">
    <location>
        <begin position="186"/>
        <end position="208"/>
    </location>
</feature>
<dbReference type="EMBL" id="QZWG01000009">
    <property type="protein sequence ID" value="RZB94287.1"/>
    <property type="molecule type" value="Genomic_DNA"/>
</dbReference>
<keyword evidence="1" id="KW-0833">Ubl conjugation pathway</keyword>
<sequence length="548" mass="63093">MMRKYSFWTRYSRNSLVSSFLIHPLLTFVRFKGKMMQNQMSHQVNQSSSFILQKFISKYCGRIKKILSHEKRMCIEINDFPGGPQGFELVSRFCYNNGKIPINVSNVLILHCCGLYLGMTEEVFTNNLLQQIETFLEGIHYWTWNEILVSLKNCELFYAHADSYGLLEKIIGALLAKMDQNPEANLFTSSSSSSPSSPESNSAKRFSYSTQATPKTVKSTLPKKAWWFEDLATLPPKIIEKILQTIGAYKTDNKNSTLTIFLLHYLKIVTPTREVNCNNSVEYAGLAETAVYGVIFVGNKSFSCRGLFWVLRIVSRFGMSRDYRIEIEKLIGGVLEQATLDDLLVSGHHMGLYYDVTFVIRLIKQFVDINGSDGVSVQKLKKVGRLVDKYLIEISPDQNLKVTKFLAVAECLPDCARDRFDGVYRAIDIYLQSHPMLAFEERSRLCRCLNYNKLSFEVCKDLAKNPRIPPMIAMQALISQQTKIPSSDLIIEESEIINPSQIILHYDKTDSFLEEKEDMRQNLERMEWRVKELEILCKEMKVQMSRFH</sequence>
<accession>A0A445J7E4</accession>
<dbReference type="AlphaFoldDB" id="A0A445J7E4"/>
<evidence type="ECO:0000313" key="7">
    <source>
        <dbReference type="Proteomes" id="UP000289340"/>
    </source>
</evidence>
<reference evidence="6 7" key="1">
    <citation type="submission" date="2018-09" db="EMBL/GenBank/DDBJ databases">
        <title>A high-quality reference genome of wild soybean provides a powerful tool to mine soybean genomes.</title>
        <authorList>
            <person name="Xie M."/>
            <person name="Chung C.Y.L."/>
            <person name="Li M.-W."/>
            <person name="Wong F.-L."/>
            <person name="Chan T.-F."/>
            <person name="Lam H.-M."/>
        </authorList>
    </citation>
    <scope>NUCLEOTIDE SEQUENCE [LARGE SCALE GENOMIC DNA]</scope>
    <source>
        <strain evidence="7">cv. W05</strain>
        <tissue evidence="6">Hypocotyl of etiolated seedlings</tissue>
    </source>
</reference>
<evidence type="ECO:0000313" key="6">
    <source>
        <dbReference type="EMBL" id="RZB94287.1"/>
    </source>
</evidence>
<gene>
    <name evidence="6" type="ORF">D0Y65_025505</name>
</gene>
<evidence type="ECO:0000256" key="2">
    <source>
        <dbReference type="PROSITE-ProRule" id="PRU00982"/>
    </source>
</evidence>
<evidence type="ECO:0000259" key="5">
    <source>
        <dbReference type="PROSITE" id="PS51649"/>
    </source>
</evidence>
<dbReference type="InterPro" id="IPR027356">
    <property type="entry name" value="NPH3_dom"/>
</dbReference>
<proteinExistence type="inferred from homology"/>
<evidence type="ECO:0000256" key="4">
    <source>
        <dbReference type="SAM" id="MobiDB-lite"/>
    </source>
</evidence>
<evidence type="ECO:0000256" key="3">
    <source>
        <dbReference type="SAM" id="Coils"/>
    </source>
</evidence>